<sequence length="544" mass="57668">MDRIVRAILAAAIAMASLLPFAMPVQAANEREIYLYYTHTKETIRIVYKRDGRFIQSALDRLNVFLRDWRRNEPAEMDPALFDLLWEVYQETRATQPIHIVSAYRSPQTNAMLAANSSGVADNSQHMKGKAIDFFIPGVPIATLRAAGMRKQIGGVGYYPTSGSPFVHLDTGSVRAWPRMTEAQLRDIFPDGRTMHIPSNGRVLSQEGYQLAQAEWQRCHRVPCNAGSPMTGGAIQVADGDRPRTLWDMITGGNDNNSTPQPAPQAVASAPARPETVQASAPAAPTQLAESEPPAPPVRPADLIAGTMVADAPAEPRNIPFQVIDAAEMTRQVAMADTGDIEDAPLPPSMSRALAEQRATTPSAYAPSGGGTLEIASIDDAPIPQPRPRFAPAVTASATPSAPLPTADLPMRPSFGDAIQAASTEPVSDLDAFASLFEGVSMPNPETAAGAEPDAATANAMASLAVDSGELFAPSLASSGTTLFASASLSSSRFAFEGAPGAPEPAAEDVMLASGFTRTASLGNSSSRFTQGQTIWVHYDSQAN</sequence>
<dbReference type="SUPFAM" id="SSF55166">
    <property type="entry name" value="Hedgehog/DD-peptidase"/>
    <property type="match status" value="1"/>
</dbReference>
<keyword evidence="4" id="KW-0479">Metal-binding</keyword>
<feature type="compositionally biased region" description="Low complexity" evidence="12">
    <location>
        <begin position="391"/>
        <end position="410"/>
    </location>
</feature>
<proteinExistence type="inferred from homology"/>
<dbReference type="InterPro" id="IPR009045">
    <property type="entry name" value="Zn_M74/Hedgehog-like"/>
</dbReference>
<dbReference type="EMBL" id="CP003075">
    <property type="protein sequence ID" value="AEQ52520.1"/>
    <property type="molecule type" value="Genomic_DNA"/>
</dbReference>
<feature type="chain" id="PRO_5003467565" description="Murein endopeptidase K" evidence="13">
    <location>
        <begin position="28"/>
        <end position="544"/>
    </location>
</feature>
<evidence type="ECO:0000256" key="10">
    <source>
        <dbReference type="ARBA" id="ARBA00093448"/>
    </source>
</evidence>
<keyword evidence="15" id="KW-1185">Reference proteome</keyword>
<dbReference type="HOGENOM" id="CLU_500427_0_0_5"/>
<dbReference type="Gene3D" id="3.30.1380.10">
    <property type="match status" value="1"/>
</dbReference>
<dbReference type="eggNOG" id="COG3108">
    <property type="taxonomic scope" value="Bacteria"/>
</dbReference>
<keyword evidence="8" id="KW-0482">Metalloprotease</keyword>
<feature type="signal peptide" evidence="13">
    <location>
        <begin position="1"/>
        <end position="27"/>
    </location>
</feature>
<dbReference type="STRING" id="1082931.KKY_2512"/>
<evidence type="ECO:0000256" key="4">
    <source>
        <dbReference type="ARBA" id="ARBA00022723"/>
    </source>
</evidence>
<evidence type="ECO:0000256" key="5">
    <source>
        <dbReference type="ARBA" id="ARBA00022729"/>
    </source>
</evidence>
<dbReference type="Proteomes" id="UP000008850">
    <property type="component" value="Chromosome"/>
</dbReference>
<feature type="region of interest" description="Disordered" evidence="12">
    <location>
        <begin position="353"/>
        <end position="413"/>
    </location>
</feature>
<dbReference type="GO" id="GO:0008237">
    <property type="term" value="F:metallopeptidase activity"/>
    <property type="evidence" value="ECO:0007669"/>
    <property type="project" value="UniProtKB-KW"/>
</dbReference>
<evidence type="ECO:0000256" key="8">
    <source>
        <dbReference type="ARBA" id="ARBA00023049"/>
    </source>
</evidence>
<dbReference type="GO" id="GO:0046872">
    <property type="term" value="F:metal ion binding"/>
    <property type="evidence" value="ECO:0007669"/>
    <property type="project" value="UniProtKB-KW"/>
</dbReference>
<name>G4R9Z3_PELHB</name>
<keyword evidence="6" id="KW-0378">Hydrolase</keyword>
<evidence type="ECO:0000256" key="2">
    <source>
        <dbReference type="ARBA" id="ARBA00004776"/>
    </source>
</evidence>
<dbReference type="AlphaFoldDB" id="G4R9Z3"/>
<organism evidence="14 15">
    <name type="scientific">Pelagibacterium halotolerans (strain DSM 22347 / JCM 15775 / CGMCC 1.7692 / B2)</name>
    <dbReference type="NCBI Taxonomy" id="1082931"/>
    <lineage>
        <taxon>Bacteria</taxon>
        <taxon>Pseudomonadati</taxon>
        <taxon>Pseudomonadota</taxon>
        <taxon>Alphaproteobacteria</taxon>
        <taxon>Hyphomicrobiales</taxon>
        <taxon>Devosiaceae</taxon>
        <taxon>Pelagibacterium</taxon>
    </lineage>
</organism>
<dbReference type="Pfam" id="PF05951">
    <property type="entry name" value="Peptidase_M15_2"/>
    <property type="match status" value="1"/>
</dbReference>
<dbReference type="PANTHER" id="PTHR37425">
    <property type="match status" value="1"/>
</dbReference>
<accession>G4R9Z3</accession>
<evidence type="ECO:0000256" key="11">
    <source>
        <dbReference type="ARBA" id="ARBA00093666"/>
    </source>
</evidence>
<evidence type="ECO:0000256" key="13">
    <source>
        <dbReference type="SAM" id="SignalP"/>
    </source>
</evidence>
<keyword evidence="7" id="KW-0862">Zinc</keyword>
<evidence type="ECO:0000313" key="14">
    <source>
        <dbReference type="EMBL" id="AEQ52520.1"/>
    </source>
</evidence>
<feature type="region of interest" description="Disordered" evidence="12">
    <location>
        <begin position="248"/>
        <end position="301"/>
    </location>
</feature>
<dbReference type="InterPro" id="IPR010275">
    <property type="entry name" value="MepK"/>
</dbReference>
<keyword evidence="5 13" id="KW-0732">Signal</keyword>
<dbReference type="eggNOG" id="COG3170">
    <property type="taxonomic scope" value="Bacteria"/>
</dbReference>
<evidence type="ECO:0000313" key="15">
    <source>
        <dbReference type="Proteomes" id="UP000008850"/>
    </source>
</evidence>
<evidence type="ECO:0000256" key="1">
    <source>
        <dbReference type="ARBA" id="ARBA00001947"/>
    </source>
</evidence>
<dbReference type="GO" id="GO:0006508">
    <property type="term" value="P:proteolysis"/>
    <property type="evidence" value="ECO:0007669"/>
    <property type="project" value="UniProtKB-KW"/>
</dbReference>
<keyword evidence="3" id="KW-0645">Protease</keyword>
<evidence type="ECO:0000256" key="7">
    <source>
        <dbReference type="ARBA" id="ARBA00022833"/>
    </source>
</evidence>
<evidence type="ECO:0000256" key="12">
    <source>
        <dbReference type="SAM" id="MobiDB-lite"/>
    </source>
</evidence>
<gene>
    <name evidence="14" type="ordered locus">KKY_2512</name>
</gene>
<feature type="compositionally biased region" description="Low complexity" evidence="12">
    <location>
        <begin position="264"/>
        <end position="274"/>
    </location>
</feature>
<reference evidence="14 15" key="1">
    <citation type="journal article" date="2012" name="J. Bacteriol.">
        <title>Complete genome sequence of Pelagibacterium halotolerans B2T.</title>
        <authorList>
            <person name="Huo Y.Y."/>
            <person name="Cheng H."/>
            <person name="Han X.F."/>
            <person name="Jiang X.W."/>
            <person name="Sun C."/>
            <person name="Zhang X.Q."/>
            <person name="Zhu X.F."/>
            <person name="Liu Y.F."/>
            <person name="Li P.F."/>
            <person name="Ni P.X."/>
            <person name="Wu M."/>
        </authorList>
    </citation>
    <scope>NUCLEOTIDE SEQUENCE [LARGE SCALE GENOMIC DNA]</scope>
    <source>
        <strain evidence="15">DSM 22347 / JCM 15775 / CGMCC 1.7692 / B2</strain>
    </source>
</reference>
<evidence type="ECO:0000256" key="3">
    <source>
        <dbReference type="ARBA" id="ARBA00022670"/>
    </source>
</evidence>
<evidence type="ECO:0000256" key="9">
    <source>
        <dbReference type="ARBA" id="ARBA00023316"/>
    </source>
</evidence>
<dbReference type="GO" id="GO:0071555">
    <property type="term" value="P:cell wall organization"/>
    <property type="evidence" value="ECO:0007669"/>
    <property type="project" value="UniProtKB-KW"/>
</dbReference>
<protein>
    <recommendedName>
        <fullName evidence="11">Murein endopeptidase K</fullName>
    </recommendedName>
</protein>
<comment type="similarity">
    <text evidence="10">Belongs to the peptidase M15 family.</text>
</comment>
<dbReference type="KEGG" id="phl:KKY_2512"/>
<evidence type="ECO:0000256" key="6">
    <source>
        <dbReference type="ARBA" id="ARBA00022801"/>
    </source>
</evidence>
<comment type="pathway">
    <text evidence="2">Cell wall biogenesis; cell wall polysaccharide biosynthesis.</text>
</comment>
<dbReference type="PANTHER" id="PTHR37425:SF1">
    <property type="entry name" value="OUTER MEMBRANE PROTEIN"/>
    <property type="match status" value="1"/>
</dbReference>
<keyword evidence="9" id="KW-0961">Cell wall biogenesis/degradation</keyword>
<comment type="cofactor">
    <cofactor evidence="1">
        <name>Zn(2+)</name>
        <dbReference type="ChEBI" id="CHEBI:29105"/>
    </cofactor>
</comment>
<dbReference type="PATRIC" id="fig|1082931.4.peg.2481"/>
<dbReference type="CDD" id="cd14844">
    <property type="entry name" value="Zn-DD-carboxypeptidase_like"/>
    <property type="match status" value="1"/>
</dbReference>